<dbReference type="PANTHER" id="PTHR43445">
    <property type="entry name" value="UDP-N-ACETYLMURAMATE--L-ALANINE LIGASE-RELATED"/>
    <property type="match status" value="1"/>
</dbReference>
<evidence type="ECO:0000259" key="1">
    <source>
        <dbReference type="Pfam" id="PF01225"/>
    </source>
</evidence>
<dbReference type="Gene3D" id="3.40.50.720">
    <property type="entry name" value="NAD(P)-binding Rossmann-like Domain"/>
    <property type="match status" value="1"/>
</dbReference>
<dbReference type="InterPro" id="IPR000713">
    <property type="entry name" value="Mur_ligase_N"/>
</dbReference>
<dbReference type="Gene3D" id="3.40.1190.10">
    <property type="entry name" value="Mur-like, catalytic domain"/>
    <property type="match status" value="1"/>
</dbReference>
<dbReference type="PROSITE" id="PS51257">
    <property type="entry name" value="PROKAR_LIPOPROTEIN"/>
    <property type="match status" value="1"/>
</dbReference>
<proteinExistence type="predicted"/>
<dbReference type="SUPFAM" id="SSF53623">
    <property type="entry name" value="MurD-like peptide ligases, catalytic domain"/>
    <property type="match status" value="1"/>
</dbReference>
<dbReference type="InterPro" id="IPR036565">
    <property type="entry name" value="Mur-like_cat_sf"/>
</dbReference>
<dbReference type="Gene3D" id="3.90.190.20">
    <property type="entry name" value="Mur ligase, C-terminal domain"/>
    <property type="match status" value="1"/>
</dbReference>
<dbReference type="InterPro" id="IPR050061">
    <property type="entry name" value="MurCDEF_pg_biosynth"/>
</dbReference>
<organism evidence="3">
    <name type="scientific">marine sediment metagenome</name>
    <dbReference type="NCBI Taxonomy" id="412755"/>
    <lineage>
        <taxon>unclassified sequences</taxon>
        <taxon>metagenomes</taxon>
        <taxon>ecological metagenomes</taxon>
    </lineage>
</organism>
<dbReference type="Pfam" id="PF08245">
    <property type="entry name" value="Mur_ligase_M"/>
    <property type="match status" value="1"/>
</dbReference>
<reference evidence="3" key="1">
    <citation type="journal article" date="2015" name="Nature">
        <title>Complex archaea that bridge the gap between prokaryotes and eukaryotes.</title>
        <authorList>
            <person name="Spang A."/>
            <person name="Saw J.H."/>
            <person name="Jorgensen S.L."/>
            <person name="Zaremba-Niedzwiedzka K."/>
            <person name="Martijn J."/>
            <person name="Lind A.E."/>
            <person name="van Eijk R."/>
            <person name="Schleper C."/>
            <person name="Guy L."/>
            <person name="Ettema T.J."/>
        </authorList>
    </citation>
    <scope>NUCLEOTIDE SEQUENCE</scope>
</reference>
<gene>
    <name evidence="3" type="ORF">LCGC14_1471340</name>
</gene>
<dbReference type="InterPro" id="IPR036615">
    <property type="entry name" value="Mur_ligase_C_dom_sf"/>
</dbReference>
<evidence type="ECO:0000313" key="3">
    <source>
        <dbReference type="EMBL" id="KKM67412.1"/>
    </source>
</evidence>
<evidence type="ECO:0008006" key="4">
    <source>
        <dbReference type="Google" id="ProtNLM"/>
    </source>
</evidence>
<name>A0A0F9ME18_9ZZZZ</name>
<feature type="domain" description="Mur ligase central" evidence="2">
    <location>
        <begin position="115"/>
        <end position="301"/>
    </location>
</feature>
<dbReference type="Pfam" id="PF01225">
    <property type="entry name" value="Mur_ligase"/>
    <property type="match status" value="1"/>
</dbReference>
<protein>
    <recommendedName>
        <fullName evidence="4">UDP-N-acetylmuramate--L-alanine ligase</fullName>
    </recommendedName>
</protein>
<evidence type="ECO:0000259" key="2">
    <source>
        <dbReference type="Pfam" id="PF08245"/>
    </source>
</evidence>
<accession>A0A0F9ME18</accession>
<feature type="domain" description="Mur ligase N-terminal catalytic" evidence="1">
    <location>
        <begin position="12"/>
        <end position="111"/>
    </location>
</feature>
<dbReference type="AlphaFoldDB" id="A0A0F9ME18"/>
<dbReference type="SUPFAM" id="SSF53244">
    <property type="entry name" value="MurD-like peptide ligases, peptide-binding domain"/>
    <property type="match status" value="1"/>
</dbReference>
<dbReference type="EMBL" id="LAZR01010353">
    <property type="protein sequence ID" value="KKM67412.1"/>
    <property type="molecule type" value="Genomic_DNA"/>
</dbReference>
<dbReference type="GO" id="GO:0016881">
    <property type="term" value="F:acid-amino acid ligase activity"/>
    <property type="evidence" value="ECO:0007669"/>
    <property type="project" value="InterPro"/>
</dbReference>
<dbReference type="GO" id="GO:0005524">
    <property type="term" value="F:ATP binding"/>
    <property type="evidence" value="ECO:0007669"/>
    <property type="project" value="InterPro"/>
</dbReference>
<comment type="caution">
    <text evidence="3">The sequence shown here is derived from an EMBL/GenBank/DDBJ whole genome shotgun (WGS) entry which is preliminary data.</text>
</comment>
<dbReference type="PANTHER" id="PTHR43445:SF3">
    <property type="entry name" value="UDP-N-ACETYLMURAMATE--L-ALANINE LIGASE"/>
    <property type="match status" value="1"/>
</dbReference>
<dbReference type="InterPro" id="IPR013221">
    <property type="entry name" value="Mur_ligase_cen"/>
</dbReference>
<dbReference type="SUPFAM" id="SSF51984">
    <property type="entry name" value="MurCD N-terminal domain"/>
    <property type="match status" value="1"/>
</dbReference>
<sequence length="473" mass="50315">MSEQKESIFLSGAGGSGMSAIACLCLDRGMRVTGSDRAFDQSPEHPIARALKARGVELVPQDGSHPLADDTLMVASAAVEDDRPEVLTANRLGVPLISRGEYLAGLTNEFRTLAVAGTSGKSTTSGMLAYAMGALGLDPAFIGGGRLGQFKSDDNPGNYRKGESGILVVEACESDRHLTKYSAEHSIIMNIGLDHLGVESTLGLFRSLMENTSGSVILNADDEGLESLITDNPLRFSVRDPSADFFAEDISCSPLGSPLASPLGSPLASPLASRFNVNGSQVELAMPGMHNVYNALASIAALSLYGIKPEQAAPALRGFKGIERRFEIHLNELGSGGALVVDDYAHNPHKISFLMRSMREISQSVCYIFQPHGFGPTRLMREEYASVFKELLRPGDRLVILPIYFAGGTVSKDISSGMLAMDVGADSLAPETRELALDELPEGYGAYVVFGARDDTLSGFASDVATMLSGREI</sequence>